<keyword evidence="3" id="KW-1185">Reference proteome</keyword>
<proteinExistence type="predicted"/>
<accession>A0ABV1EY96</accession>
<evidence type="ECO:0000313" key="3">
    <source>
        <dbReference type="Proteomes" id="UP001465426"/>
    </source>
</evidence>
<dbReference type="InterPro" id="IPR005883">
    <property type="entry name" value="PilM"/>
</dbReference>
<gene>
    <name evidence="2" type="primary">eutJ</name>
    <name evidence="2" type="ORF">WMO63_10340</name>
</gene>
<dbReference type="PANTHER" id="PTHR32432">
    <property type="entry name" value="CELL DIVISION PROTEIN FTSA-RELATED"/>
    <property type="match status" value="1"/>
</dbReference>
<dbReference type="Gene3D" id="3.30.420.40">
    <property type="match status" value="2"/>
</dbReference>
<protein>
    <submittedName>
        <fullName evidence="2">Ethanolamine utilization protein EutJ</fullName>
    </submittedName>
</protein>
<sequence>MSKITGDQLLEAVYRQEIEQKKNMTKDKIKVGVDLGTSSIVIVVLNEENLPLACFSEDAQVVRDGLVVNFFEASKILERLKYKAEELVGRDLLFASGAIPPQTGEHSQKAVAHVMEAAGFEVDQVVDEPYAAAQVLEVHNGGVVDIGGGTTGISVFEGGEQVFSADEATGGYHMSLVLSGYYKISLEDAEKHKRNPQKYEEHFQVLYPVAEKMAHLSQRFIQQYGKPVELVYLVGGTTVFPQFKDVFQKVLGIPVYQPFHPRLVTPVGIAMLSKEF</sequence>
<dbReference type="Pfam" id="PF11104">
    <property type="entry name" value="PilM_2"/>
    <property type="match status" value="1"/>
</dbReference>
<dbReference type="InterPro" id="IPR050696">
    <property type="entry name" value="FtsA/MreB"/>
</dbReference>
<name>A0ABV1EY96_9BACI</name>
<organism evidence="2 3">
    <name type="scientific">Niallia hominis</name>
    <dbReference type="NCBI Taxonomy" id="3133173"/>
    <lineage>
        <taxon>Bacteria</taxon>
        <taxon>Bacillati</taxon>
        <taxon>Bacillota</taxon>
        <taxon>Bacilli</taxon>
        <taxon>Bacillales</taxon>
        <taxon>Bacillaceae</taxon>
        <taxon>Niallia</taxon>
    </lineage>
</organism>
<dbReference type="SMART" id="SM00842">
    <property type="entry name" value="FtsA"/>
    <property type="match status" value="1"/>
</dbReference>
<evidence type="ECO:0000313" key="2">
    <source>
        <dbReference type="EMBL" id="MEQ2466062.1"/>
    </source>
</evidence>
<dbReference type="NCBIfam" id="NF011660">
    <property type="entry name" value="PRK15080.1"/>
    <property type="match status" value="1"/>
</dbReference>
<dbReference type="RefSeq" id="WP_349204718.1">
    <property type="nucleotide sequence ID" value="NZ_JBBMFN010000020.1"/>
</dbReference>
<dbReference type="InterPro" id="IPR003494">
    <property type="entry name" value="SHS2_FtsA"/>
</dbReference>
<dbReference type="InterPro" id="IPR013366">
    <property type="entry name" value="EutJ"/>
</dbReference>
<dbReference type="PANTHER" id="PTHR32432:SF3">
    <property type="entry name" value="ETHANOLAMINE UTILIZATION PROTEIN EUTJ"/>
    <property type="match status" value="1"/>
</dbReference>
<dbReference type="Proteomes" id="UP001465426">
    <property type="component" value="Unassembled WGS sequence"/>
</dbReference>
<comment type="caution">
    <text evidence="2">The sequence shown here is derived from an EMBL/GenBank/DDBJ whole genome shotgun (WGS) entry which is preliminary data.</text>
</comment>
<reference evidence="2 3" key="1">
    <citation type="submission" date="2024-03" db="EMBL/GenBank/DDBJ databases">
        <title>Human intestinal bacterial collection.</title>
        <authorList>
            <person name="Pauvert C."/>
            <person name="Hitch T.C.A."/>
            <person name="Clavel T."/>
        </authorList>
    </citation>
    <scope>NUCLEOTIDE SEQUENCE [LARGE SCALE GENOMIC DNA]</scope>
    <source>
        <strain evidence="2 3">CLA-SR-H024</strain>
    </source>
</reference>
<dbReference type="EMBL" id="JBBMFN010000020">
    <property type="protein sequence ID" value="MEQ2466062.1"/>
    <property type="molecule type" value="Genomic_DNA"/>
</dbReference>
<evidence type="ECO:0000259" key="1">
    <source>
        <dbReference type="SMART" id="SM00842"/>
    </source>
</evidence>
<feature type="domain" description="SHS2" evidence="1">
    <location>
        <begin position="30"/>
        <end position="136"/>
    </location>
</feature>
<dbReference type="NCBIfam" id="TIGR02529">
    <property type="entry name" value="EutJ"/>
    <property type="match status" value="1"/>
</dbReference>
<dbReference type="InterPro" id="IPR043129">
    <property type="entry name" value="ATPase_NBD"/>
</dbReference>
<dbReference type="SUPFAM" id="SSF53067">
    <property type="entry name" value="Actin-like ATPase domain"/>
    <property type="match status" value="2"/>
</dbReference>